<gene>
    <name evidence="1" type="ORF">EFD62_02900</name>
</gene>
<evidence type="ECO:0000313" key="2">
    <source>
        <dbReference type="Proteomes" id="UP000289166"/>
    </source>
</evidence>
<dbReference type="AlphaFoldDB" id="A0A4Q0I729"/>
<name>A0A4Q0I729_9FIRM</name>
<sequence length="139" mass="15582">MLMIKVICGKKGVGKTRALVDSANSLVSTALGDAVFIDGSSQLMYDLNHKIRFINVSEFPVDISSSCTFLGFICGIISGNFDIKWVYIDDLIRIIRKLPDEMKDLFDGMNELSSKFNVDFYVSIEGNPDSMPEFIKECY</sequence>
<protein>
    <recommendedName>
        <fullName evidence="3">Twitching motility protein PilT</fullName>
    </recommendedName>
</protein>
<proteinExistence type="predicted"/>
<dbReference type="OrthoDB" id="1953676at2"/>
<evidence type="ECO:0000313" key="1">
    <source>
        <dbReference type="EMBL" id="RXE60191.1"/>
    </source>
</evidence>
<dbReference type="EMBL" id="RLII01000002">
    <property type="protein sequence ID" value="RXE60191.1"/>
    <property type="molecule type" value="Genomic_DNA"/>
</dbReference>
<accession>A0A4Q0I729</accession>
<evidence type="ECO:0008006" key="3">
    <source>
        <dbReference type="Google" id="ProtNLM"/>
    </source>
</evidence>
<keyword evidence="2" id="KW-1185">Reference proteome</keyword>
<reference evidence="2" key="1">
    <citation type="submission" date="2018-11" db="EMBL/GenBank/DDBJ databases">
        <title>Genome sequencing of a novel mesophilic and cellulolytic organism within the genus Hungateiclostridium.</title>
        <authorList>
            <person name="Rettenmaier R."/>
            <person name="Liebl W."/>
            <person name="Zverlov V."/>
        </authorList>
    </citation>
    <scope>NUCLEOTIDE SEQUENCE [LARGE SCALE GENOMIC DNA]</scope>
    <source>
        <strain evidence="2">N2K1</strain>
    </source>
</reference>
<comment type="caution">
    <text evidence="1">The sequence shown here is derived from an EMBL/GenBank/DDBJ whole genome shotgun (WGS) entry which is preliminary data.</text>
</comment>
<dbReference type="Proteomes" id="UP000289166">
    <property type="component" value="Unassembled WGS sequence"/>
</dbReference>
<organism evidence="1 2">
    <name type="scientific">Acetivibrio mesophilus</name>
    <dbReference type="NCBI Taxonomy" id="2487273"/>
    <lineage>
        <taxon>Bacteria</taxon>
        <taxon>Bacillati</taxon>
        <taxon>Bacillota</taxon>
        <taxon>Clostridia</taxon>
        <taxon>Eubacteriales</taxon>
        <taxon>Oscillospiraceae</taxon>
        <taxon>Acetivibrio</taxon>
    </lineage>
</organism>